<proteinExistence type="predicted"/>
<accession>A0AA87BBU2</accession>
<keyword evidence="1" id="KW-0812">Transmembrane</keyword>
<evidence type="ECO:0000313" key="3">
    <source>
        <dbReference type="Proteomes" id="UP001189624"/>
    </source>
</evidence>
<reference evidence="2" key="1">
    <citation type="submission" date="2023-10" db="EMBL/GenBank/DDBJ databases">
        <authorList>
            <person name="Domelevo Entfellner J.-B."/>
        </authorList>
    </citation>
    <scope>NUCLEOTIDE SEQUENCE</scope>
</reference>
<protein>
    <submittedName>
        <fullName evidence="2">Uncharacterized protein</fullName>
    </submittedName>
</protein>
<feature type="non-terminal residue" evidence="2">
    <location>
        <position position="69"/>
    </location>
</feature>
<dbReference type="Proteomes" id="UP001189624">
    <property type="component" value="Chromosome 10"/>
</dbReference>
<feature type="transmembrane region" description="Helical" evidence="1">
    <location>
        <begin position="6"/>
        <end position="25"/>
    </location>
</feature>
<name>A0AA87BBU2_9FABA</name>
<dbReference type="Gramene" id="rna-AYBTSS11_LOCUS29161">
    <property type="protein sequence ID" value="CAJ1977015.1"/>
    <property type="gene ID" value="gene-AYBTSS11_LOCUS29161"/>
</dbReference>
<gene>
    <name evidence="2" type="ORF">AYBTSS11_LOCUS29161</name>
</gene>
<organism evidence="2 3">
    <name type="scientific">Sphenostylis stenocarpa</name>
    <dbReference type="NCBI Taxonomy" id="92480"/>
    <lineage>
        <taxon>Eukaryota</taxon>
        <taxon>Viridiplantae</taxon>
        <taxon>Streptophyta</taxon>
        <taxon>Embryophyta</taxon>
        <taxon>Tracheophyta</taxon>
        <taxon>Spermatophyta</taxon>
        <taxon>Magnoliopsida</taxon>
        <taxon>eudicotyledons</taxon>
        <taxon>Gunneridae</taxon>
        <taxon>Pentapetalae</taxon>
        <taxon>rosids</taxon>
        <taxon>fabids</taxon>
        <taxon>Fabales</taxon>
        <taxon>Fabaceae</taxon>
        <taxon>Papilionoideae</taxon>
        <taxon>50 kb inversion clade</taxon>
        <taxon>NPAAA clade</taxon>
        <taxon>indigoferoid/millettioid clade</taxon>
        <taxon>Phaseoleae</taxon>
        <taxon>Sphenostylis</taxon>
    </lineage>
</organism>
<dbReference type="EMBL" id="OY731407">
    <property type="protein sequence ID" value="CAJ1977015.1"/>
    <property type="molecule type" value="Genomic_DNA"/>
</dbReference>
<evidence type="ECO:0000313" key="2">
    <source>
        <dbReference type="EMBL" id="CAJ1977015.1"/>
    </source>
</evidence>
<keyword evidence="3" id="KW-1185">Reference proteome</keyword>
<sequence>MRSLTFLRMILLLVFVGWLMVWILLRTKVYKNHLRFMDTFLQTGFKETWTYHKCKSSKEEGKTNNNEQK</sequence>
<keyword evidence="1" id="KW-0472">Membrane</keyword>
<keyword evidence="1" id="KW-1133">Transmembrane helix</keyword>
<dbReference type="AlphaFoldDB" id="A0AA87BBU2"/>
<evidence type="ECO:0000256" key="1">
    <source>
        <dbReference type="SAM" id="Phobius"/>
    </source>
</evidence>